<evidence type="ECO:0000313" key="2">
    <source>
        <dbReference type="Proteomes" id="UP000294947"/>
    </source>
</evidence>
<keyword evidence="2" id="KW-1185">Reference proteome</keyword>
<organism evidence="1 2">
    <name type="scientific">Saccharopolyspora elongata</name>
    <dbReference type="NCBI Taxonomy" id="2530387"/>
    <lineage>
        <taxon>Bacteria</taxon>
        <taxon>Bacillati</taxon>
        <taxon>Actinomycetota</taxon>
        <taxon>Actinomycetes</taxon>
        <taxon>Pseudonocardiales</taxon>
        <taxon>Pseudonocardiaceae</taxon>
        <taxon>Saccharopolyspora</taxon>
    </lineage>
</organism>
<proteinExistence type="predicted"/>
<keyword evidence="1" id="KW-0378">Hydrolase</keyword>
<dbReference type="InterPro" id="IPR023214">
    <property type="entry name" value="HAD_sf"/>
</dbReference>
<dbReference type="Gene3D" id="3.40.50.1000">
    <property type="entry name" value="HAD superfamily/HAD-like"/>
    <property type="match status" value="1"/>
</dbReference>
<comment type="caution">
    <text evidence="1">The sequence shown here is derived from an EMBL/GenBank/DDBJ whole genome shotgun (WGS) entry which is preliminary data.</text>
</comment>
<dbReference type="RefSeq" id="WP_132495761.1">
    <property type="nucleotide sequence ID" value="NZ_SMKW01000245.1"/>
</dbReference>
<evidence type="ECO:0000313" key="1">
    <source>
        <dbReference type="EMBL" id="TDD31623.1"/>
    </source>
</evidence>
<dbReference type="InterPro" id="IPR036412">
    <property type="entry name" value="HAD-like_sf"/>
</dbReference>
<name>A0A4R4XKX2_9PSEU</name>
<dbReference type="PANTHER" id="PTHR43434:SF20">
    <property type="entry name" value="5'-NUCLEOTIDASE"/>
    <property type="match status" value="1"/>
</dbReference>
<dbReference type="EMBL" id="SMKW01000245">
    <property type="protein sequence ID" value="TDD31623.1"/>
    <property type="molecule type" value="Genomic_DNA"/>
</dbReference>
<dbReference type="OrthoDB" id="9797743at2"/>
<dbReference type="SUPFAM" id="SSF56784">
    <property type="entry name" value="HAD-like"/>
    <property type="match status" value="1"/>
</dbReference>
<dbReference type="GO" id="GO:0016787">
    <property type="term" value="F:hydrolase activity"/>
    <property type="evidence" value="ECO:0007669"/>
    <property type="project" value="UniProtKB-KW"/>
</dbReference>
<dbReference type="AlphaFoldDB" id="A0A4R4XKX2"/>
<dbReference type="Proteomes" id="UP000294947">
    <property type="component" value="Unassembled WGS sequence"/>
</dbReference>
<protein>
    <submittedName>
        <fullName evidence="1">HAD family hydrolase</fullName>
    </submittedName>
</protein>
<dbReference type="GO" id="GO:0004713">
    <property type="term" value="F:protein tyrosine kinase activity"/>
    <property type="evidence" value="ECO:0007669"/>
    <property type="project" value="TreeGrafter"/>
</dbReference>
<dbReference type="Gene3D" id="1.10.150.240">
    <property type="entry name" value="Putative phosphatase, domain 2"/>
    <property type="match status" value="1"/>
</dbReference>
<reference evidence="1 2" key="1">
    <citation type="submission" date="2019-03" db="EMBL/GenBank/DDBJ databases">
        <title>Draft genome sequences of novel Actinobacteria.</title>
        <authorList>
            <person name="Sahin N."/>
            <person name="Ay H."/>
            <person name="Saygin H."/>
        </authorList>
    </citation>
    <scope>NUCLEOTIDE SEQUENCE [LARGE SCALE GENOMIC DNA]</scope>
    <source>
        <strain evidence="1 2">7K502</strain>
    </source>
</reference>
<sequence length="169" mass="17851">NVLGLDEPTARRALQVYRADYAENGALDSRPYEGIPELLDKLAAAGFPMAVATSKVEDQADRIMRHHGLATRLLTVCGTSDAAGRETKQAVIRECLLRLRACGVDVSRPLMVGDRGYDVESAAAEGTPTIHVQWGYGDAADAAGAIASVASPEMLAKMLLDETALSAPA</sequence>
<dbReference type="GO" id="GO:0005829">
    <property type="term" value="C:cytosol"/>
    <property type="evidence" value="ECO:0007669"/>
    <property type="project" value="TreeGrafter"/>
</dbReference>
<gene>
    <name evidence="1" type="ORF">E1288_46485</name>
</gene>
<dbReference type="PANTHER" id="PTHR43434">
    <property type="entry name" value="PHOSPHOGLYCOLATE PHOSPHATASE"/>
    <property type="match status" value="1"/>
</dbReference>
<accession>A0A4R4XKX2</accession>
<dbReference type="InterPro" id="IPR050155">
    <property type="entry name" value="HAD-like_hydrolase_sf"/>
</dbReference>
<feature type="non-terminal residue" evidence="1">
    <location>
        <position position="1"/>
    </location>
</feature>
<dbReference type="Pfam" id="PF13419">
    <property type="entry name" value="HAD_2"/>
    <property type="match status" value="1"/>
</dbReference>
<dbReference type="InterPro" id="IPR041492">
    <property type="entry name" value="HAD_2"/>
</dbReference>
<dbReference type="InterPro" id="IPR023198">
    <property type="entry name" value="PGP-like_dom2"/>
</dbReference>